<dbReference type="PANTHER" id="PTHR33791">
    <property type="entry name" value="CHAPERONIN-LIKE RBCX PROTEIN 1, CHLOROPLASTIC"/>
    <property type="match status" value="1"/>
</dbReference>
<organism evidence="4 5">
    <name type="scientific">Trapa incisa</name>
    <dbReference type="NCBI Taxonomy" id="236973"/>
    <lineage>
        <taxon>Eukaryota</taxon>
        <taxon>Viridiplantae</taxon>
        <taxon>Streptophyta</taxon>
        <taxon>Embryophyta</taxon>
        <taxon>Tracheophyta</taxon>
        <taxon>Spermatophyta</taxon>
        <taxon>Magnoliopsida</taxon>
        <taxon>eudicotyledons</taxon>
        <taxon>Gunneridae</taxon>
        <taxon>Pentapetalae</taxon>
        <taxon>rosids</taxon>
        <taxon>malvids</taxon>
        <taxon>Myrtales</taxon>
        <taxon>Lythraceae</taxon>
        <taxon>Trapa</taxon>
    </lineage>
</organism>
<evidence type="ECO:0008006" key="6">
    <source>
        <dbReference type="Google" id="ProtNLM"/>
    </source>
</evidence>
<dbReference type="InterPro" id="IPR003435">
    <property type="entry name" value="Chaperonin_RcbX"/>
</dbReference>
<dbReference type="GO" id="GO:0110102">
    <property type="term" value="P:ribulose bisphosphate carboxylase complex assembly"/>
    <property type="evidence" value="ECO:0007669"/>
    <property type="project" value="InterPro"/>
</dbReference>
<evidence type="ECO:0000256" key="1">
    <source>
        <dbReference type="ARBA" id="ARBA00022531"/>
    </source>
</evidence>
<sequence length="219" mass="25306">MVGALSAVGSAVVDSLPSTVSISKAGCRDHRLVPCRNTAGRSGRWVFPRAVELSSSFLDCWRSDLRLEARVIAGAVGRRRIRRRRRLTVVNEIAGQYEDSFDDVKTQISNYFTYKAVRTVLHQLYEMNPTHYRWLYNFVVNNKPNNGKRFLQALAKERQDLAERVMVTRLHLYGKWAKKCDHAVIYKKISDENLELMRERLFETVIWPAEDDTNTEKIG</sequence>
<dbReference type="Pfam" id="PF02341">
    <property type="entry name" value="RbcX"/>
    <property type="match status" value="1"/>
</dbReference>
<name>A0AAN7QV92_9MYRT</name>
<dbReference type="Gene3D" id="1.10.1200.210">
    <property type="entry name" value="Chaperonin-like RbcX"/>
    <property type="match status" value="1"/>
</dbReference>
<keyword evidence="1" id="KW-0602">Photosynthesis</keyword>
<dbReference type="SUPFAM" id="SSF158615">
    <property type="entry name" value="RbcX-like"/>
    <property type="match status" value="1"/>
</dbReference>
<dbReference type="EMBL" id="JAXIOK010000001">
    <property type="protein sequence ID" value="KAK4780092.1"/>
    <property type="molecule type" value="Genomic_DNA"/>
</dbReference>
<evidence type="ECO:0000256" key="3">
    <source>
        <dbReference type="ARBA" id="ARBA00023300"/>
    </source>
</evidence>
<comment type="caution">
    <text evidence="4">The sequence shown here is derived from an EMBL/GenBank/DDBJ whole genome shotgun (WGS) entry which is preliminary data.</text>
</comment>
<dbReference type="AlphaFoldDB" id="A0AAN7QV92"/>
<keyword evidence="2" id="KW-0143">Chaperone</keyword>
<dbReference type="GO" id="GO:0015977">
    <property type="term" value="P:carbon fixation"/>
    <property type="evidence" value="ECO:0007669"/>
    <property type="project" value="UniProtKB-KW"/>
</dbReference>
<proteinExistence type="predicted"/>
<keyword evidence="5" id="KW-1185">Reference proteome</keyword>
<dbReference type="GO" id="GO:0044183">
    <property type="term" value="F:protein folding chaperone"/>
    <property type="evidence" value="ECO:0007669"/>
    <property type="project" value="InterPro"/>
</dbReference>
<evidence type="ECO:0000256" key="2">
    <source>
        <dbReference type="ARBA" id="ARBA00023186"/>
    </source>
</evidence>
<evidence type="ECO:0000313" key="4">
    <source>
        <dbReference type="EMBL" id="KAK4780092.1"/>
    </source>
</evidence>
<dbReference type="Proteomes" id="UP001345219">
    <property type="component" value="Chromosome 13"/>
</dbReference>
<protein>
    <recommendedName>
        <fullName evidence="6">Chaperonin-like RbcX protein</fullName>
    </recommendedName>
</protein>
<dbReference type="GO" id="GO:0015979">
    <property type="term" value="P:photosynthesis"/>
    <property type="evidence" value="ECO:0007669"/>
    <property type="project" value="UniProtKB-KW"/>
</dbReference>
<evidence type="ECO:0000313" key="5">
    <source>
        <dbReference type="Proteomes" id="UP001345219"/>
    </source>
</evidence>
<reference evidence="4 5" key="1">
    <citation type="journal article" date="2023" name="Hortic Res">
        <title>Pangenome of water caltrop reveals structural variations and asymmetric subgenome divergence after allopolyploidization.</title>
        <authorList>
            <person name="Zhang X."/>
            <person name="Chen Y."/>
            <person name="Wang L."/>
            <person name="Yuan Y."/>
            <person name="Fang M."/>
            <person name="Shi L."/>
            <person name="Lu R."/>
            <person name="Comes H.P."/>
            <person name="Ma Y."/>
            <person name="Chen Y."/>
            <person name="Huang G."/>
            <person name="Zhou Y."/>
            <person name="Zheng Z."/>
            <person name="Qiu Y."/>
        </authorList>
    </citation>
    <scope>NUCLEOTIDE SEQUENCE [LARGE SCALE GENOMIC DNA]</scope>
    <source>
        <tissue evidence="4">Roots</tissue>
    </source>
</reference>
<accession>A0AAN7QV92</accession>
<dbReference type="InterPro" id="IPR038052">
    <property type="entry name" value="Chaperonin_RbcX_sf"/>
</dbReference>
<gene>
    <name evidence="4" type="ORF">SAY87_016198</name>
</gene>
<keyword evidence="3" id="KW-0120">Carbon dioxide fixation</keyword>
<dbReference type="PANTHER" id="PTHR33791:SF1">
    <property type="entry name" value="RUBISCO CHAPERONE RBCX"/>
    <property type="match status" value="1"/>
</dbReference>